<dbReference type="OrthoDB" id="8954335at2759"/>
<feature type="transmembrane region" description="Helical" evidence="1">
    <location>
        <begin position="135"/>
        <end position="160"/>
    </location>
</feature>
<keyword evidence="1" id="KW-1133">Transmembrane helix</keyword>
<organism evidence="2 3">
    <name type="scientific">Cetraspora pellucida</name>
    <dbReference type="NCBI Taxonomy" id="1433469"/>
    <lineage>
        <taxon>Eukaryota</taxon>
        <taxon>Fungi</taxon>
        <taxon>Fungi incertae sedis</taxon>
        <taxon>Mucoromycota</taxon>
        <taxon>Glomeromycotina</taxon>
        <taxon>Glomeromycetes</taxon>
        <taxon>Diversisporales</taxon>
        <taxon>Gigasporaceae</taxon>
        <taxon>Cetraspora</taxon>
    </lineage>
</organism>
<dbReference type="EMBL" id="CAJVQA010026900">
    <property type="protein sequence ID" value="CAG8790389.1"/>
    <property type="molecule type" value="Genomic_DNA"/>
</dbReference>
<name>A0A9N9JPP6_9GLOM</name>
<sequence>MAVFSKPTREQMTSPDKMQRDLNIPFKKFVASIGGRMGISPNPEIFTPDFAIYQNLLLEIKNHINNTPRVYENEKFKEVRKSYDDLQLKKDLEKETAKKNYEEDLIKVGKQKAEEHYNQRIAEITLDYDDRVTEILVVFAAAAIIGIIVFANPAVCRLAITLLANS</sequence>
<proteinExistence type="predicted"/>
<dbReference type="Gene3D" id="3.40.91.30">
    <property type="match status" value="1"/>
</dbReference>
<gene>
    <name evidence="2" type="ORF">CPELLU_LOCUS16969</name>
</gene>
<keyword evidence="1" id="KW-0472">Membrane</keyword>
<evidence type="ECO:0000313" key="3">
    <source>
        <dbReference type="Proteomes" id="UP000789759"/>
    </source>
</evidence>
<dbReference type="Proteomes" id="UP000789759">
    <property type="component" value="Unassembled WGS sequence"/>
</dbReference>
<accession>A0A9N9JPP6</accession>
<comment type="caution">
    <text evidence="2">The sequence shown here is derived from an EMBL/GenBank/DDBJ whole genome shotgun (WGS) entry which is preliminary data.</text>
</comment>
<keyword evidence="3" id="KW-1185">Reference proteome</keyword>
<dbReference type="AlphaFoldDB" id="A0A9N9JPP6"/>
<evidence type="ECO:0000313" key="2">
    <source>
        <dbReference type="EMBL" id="CAG8790389.1"/>
    </source>
</evidence>
<evidence type="ECO:0000256" key="1">
    <source>
        <dbReference type="SAM" id="Phobius"/>
    </source>
</evidence>
<keyword evidence="1" id="KW-0812">Transmembrane</keyword>
<reference evidence="2" key="1">
    <citation type="submission" date="2021-06" db="EMBL/GenBank/DDBJ databases">
        <authorList>
            <person name="Kallberg Y."/>
            <person name="Tangrot J."/>
            <person name="Rosling A."/>
        </authorList>
    </citation>
    <scope>NUCLEOTIDE SEQUENCE</scope>
    <source>
        <strain evidence="2">FL966</strain>
    </source>
</reference>
<protein>
    <submittedName>
        <fullName evidence="2">23572_t:CDS:1</fullName>
    </submittedName>
</protein>